<reference evidence="2 3" key="1">
    <citation type="submission" date="2019-09" db="EMBL/GenBank/DDBJ databases">
        <title>Genome sequence of Adhaeribacter sp. M2.</title>
        <authorList>
            <person name="Srinivasan S."/>
        </authorList>
    </citation>
    <scope>NUCLEOTIDE SEQUENCE [LARGE SCALE GENOMIC DNA]</scope>
    <source>
        <strain evidence="2 3">M2</strain>
    </source>
</reference>
<evidence type="ECO:0000256" key="1">
    <source>
        <dbReference type="SAM" id="MobiDB-lite"/>
    </source>
</evidence>
<dbReference type="EMBL" id="VTWT01000001">
    <property type="protein sequence ID" value="KAA9345925.1"/>
    <property type="molecule type" value="Genomic_DNA"/>
</dbReference>
<comment type="caution">
    <text evidence="2">The sequence shown here is derived from an EMBL/GenBank/DDBJ whole genome shotgun (WGS) entry which is preliminary data.</text>
</comment>
<keyword evidence="3" id="KW-1185">Reference proteome</keyword>
<feature type="region of interest" description="Disordered" evidence="1">
    <location>
        <begin position="1"/>
        <end position="101"/>
    </location>
</feature>
<proteinExistence type="predicted"/>
<dbReference type="RefSeq" id="WP_150902068.1">
    <property type="nucleotide sequence ID" value="NZ_VTWT01000001.1"/>
</dbReference>
<gene>
    <name evidence="2" type="ORF">F0P94_02250</name>
</gene>
<accession>A0A5N1J9D4</accession>
<name>A0A5N1J9D4_9BACT</name>
<organism evidence="2 3">
    <name type="scientific">Adhaeribacter soli</name>
    <dbReference type="NCBI Taxonomy" id="2607655"/>
    <lineage>
        <taxon>Bacteria</taxon>
        <taxon>Pseudomonadati</taxon>
        <taxon>Bacteroidota</taxon>
        <taxon>Cytophagia</taxon>
        <taxon>Cytophagales</taxon>
        <taxon>Hymenobacteraceae</taxon>
        <taxon>Adhaeribacter</taxon>
    </lineage>
</organism>
<evidence type="ECO:0000313" key="3">
    <source>
        <dbReference type="Proteomes" id="UP000326570"/>
    </source>
</evidence>
<evidence type="ECO:0000313" key="2">
    <source>
        <dbReference type="EMBL" id="KAA9345925.1"/>
    </source>
</evidence>
<feature type="compositionally biased region" description="Basic and acidic residues" evidence="1">
    <location>
        <begin position="11"/>
        <end position="25"/>
    </location>
</feature>
<dbReference type="AlphaFoldDB" id="A0A5N1J9D4"/>
<protein>
    <submittedName>
        <fullName evidence="2">Uncharacterized protein</fullName>
    </submittedName>
</protein>
<sequence>MENSEEQPFDNNEKNKSDVEFKKDQANGNLGDPTAKRNIGPNGIQQRPNQKDELDNLHIGGNEVTGYGDNLPAADAGENAAGPGFEAEGDEYTNDHPVKEE</sequence>
<dbReference type="Proteomes" id="UP000326570">
    <property type="component" value="Unassembled WGS sequence"/>
</dbReference>